<protein>
    <submittedName>
        <fullName evidence="6">TetR/AcrR family transcriptional regulator</fullName>
    </submittedName>
</protein>
<evidence type="ECO:0000256" key="3">
    <source>
        <dbReference type="ARBA" id="ARBA00023163"/>
    </source>
</evidence>
<dbReference type="EMBL" id="BAAAZA010000007">
    <property type="protein sequence ID" value="GAA3863035.1"/>
    <property type="molecule type" value="Genomic_DNA"/>
</dbReference>
<organism evidence="6 7">
    <name type="scientific">Streptomyces lannensis</name>
    <dbReference type="NCBI Taxonomy" id="766498"/>
    <lineage>
        <taxon>Bacteria</taxon>
        <taxon>Bacillati</taxon>
        <taxon>Actinomycetota</taxon>
        <taxon>Actinomycetes</taxon>
        <taxon>Kitasatosporales</taxon>
        <taxon>Streptomycetaceae</taxon>
        <taxon>Streptomyces</taxon>
    </lineage>
</organism>
<dbReference type="Gene3D" id="1.10.10.60">
    <property type="entry name" value="Homeodomain-like"/>
    <property type="match status" value="1"/>
</dbReference>
<dbReference type="PROSITE" id="PS01081">
    <property type="entry name" value="HTH_TETR_1"/>
    <property type="match status" value="1"/>
</dbReference>
<dbReference type="Proteomes" id="UP001501563">
    <property type="component" value="Unassembled WGS sequence"/>
</dbReference>
<keyword evidence="2 4" id="KW-0238">DNA-binding</keyword>
<dbReference type="InterPro" id="IPR023772">
    <property type="entry name" value="DNA-bd_HTH_TetR-type_CS"/>
</dbReference>
<feature type="domain" description="HTH tetR-type" evidence="5">
    <location>
        <begin position="9"/>
        <end position="69"/>
    </location>
</feature>
<sequence length="205" mass="21413">MRASREQVTANRENIIVSAGQQFRKRGFDDVTIADVMKAAGLTHGGFYGYFASKNALEAAICERGVADSVAAVEAVATDDSGDKEAGGGALLQRFVREYVSAEHRDAPEHGCTVGALARDAGRSPVEIQRIFASGITGMAESLARLRRLDAAESEEGNGSAPDFATLSTIIGALTLARAVADADPALSDTILETAREHIASSTSA</sequence>
<evidence type="ECO:0000259" key="5">
    <source>
        <dbReference type="PROSITE" id="PS50977"/>
    </source>
</evidence>
<evidence type="ECO:0000256" key="2">
    <source>
        <dbReference type="ARBA" id="ARBA00023125"/>
    </source>
</evidence>
<dbReference type="PANTHER" id="PTHR47506">
    <property type="entry name" value="TRANSCRIPTIONAL REGULATORY PROTEIN"/>
    <property type="match status" value="1"/>
</dbReference>
<evidence type="ECO:0000313" key="7">
    <source>
        <dbReference type="Proteomes" id="UP001501563"/>
    </source>
</evidence>
<keyword evidence="7" id="KW-1185">Reference proteome</keyword>
<reference evidence="7" key="1">
    <citation type="journal article" date="2019" name="Int. J. Syst. Evol. Microbiol.">
        <title>The Global Catalogue of Microorganisms (GCM) 10K type strain sequencing project: providing services to taxonomists for standard genome sequencing and annotation.</title>
        <authorList>
            <consortium name="The Broad Institute Genomics Platform"/>
            <consortium name="The Broad Institute Genome Sequencing Center for Infectious Disease"/>
            <person name="Wu L."/>
            <person name="Ma J."/>
        </authorList>
    </citation>
    <scope>NUCLEOTIDE SEQUENCE [LARGE SCALE GENOMIC DNA]</scope>
    <source>
        <strain evidence="7">JCM 16578</strain>
    </source>
</reference>
<keyword evidence="3" id="KW-0804">Transcription</keyword>
<proteinExistence type="predicted"/>
<dbReference type="SUPFAM" id="SSF46689">
    <property type="entry name" value="Homeodomain-like"/>
    <property type="match status" value="1"/>
</dbReference>
<evidence type="ECO:0000256" key="1">
    <source>
        <dbReference type="ARBA" id="ARBA00023015"/>
    </source>
</evidence>
<gene>
    <name evidence="6" type="ORF">GCM10022207_28590</name>
</gene>
<feature type="DNA-binding region" description="H-T-H motif" evidence="4">
    <location>
        <begin position="32"/>
        <end position="51"/>
    </location>
</feature>
<evidence type="ECO:0000313" key="6">
    <source>
        <dbReference type="EMBL" id="GAA3863035.1"/>
    </source>
</evidence>
<comment type="caution">
    <text evidence="6">The sequence shown here is derived from an EMBL/GenBank/DDBJ whole genome shotgun (WGS) entry which is preliminary data.</text>
</comment>
<dbReference type="InterPro" id="IPR009057">
    <property type="entry name" value="Homeodomain-like_sf"/>
</dbReference>
<dbReference type="InterPro" id="IPR001647">
    <property type="entry name" value="HTH_TetR"/>
</dbReference>
<dbReference type="SUPFAM" id="SSF48498">
    <property type="entry name" value="Tetracyclin repressor-like, C-terminal domain"/>
    <property type="match status" value="1"/>
</dbReference>
<dbReference type="PANTHER" id="PTHR47506:SF7">
    <property type="entry name" value="TRANSCRIPTIONAL REGULATORY PROTEIN"/>
    <property type="match status" value="1"/>
</dbReference>
<evidence type="ECO:0000256" key="4">
    <source>
        <dbReference type="PROSITE-ProRule" id="PRU00335"/>
    </source>
</evidence>
<keyword evidence="1" id="KW-0805">Transcription regulation</keyword>
<dbReference type="Pfam" id="PF00440">
    <property type="entry name" value="TetR_N"/>
    <property type="match status" value="1"/>
</dbReference>
<dbReference type="Gene3D" id="1.10.357.10">
    <property type="entry name" value="Tetracycline Repressor, domain 2"/>
    <property type="match status" value="1"/>
</dbReference>
<accession>A0ABP7K1U9</accession>
<dbReference type="InterPro" id="IPR036271">
    <property type="entry name" value="Tet_transcr_reg_TetR-rel_C_sf"/>
</dbReference>
<dbReference type="PROSITE" id="PS50977">
    <property type="entry name" value="HTH_TETR_2"/>
    <property type="match status" value="1"/>
</dbReference>
<name>A0ABP7K1U9_9ACTN</name>
<dbReference type="PRINTS" id="PR00455">
    <property type="entry name" value="HTHTETR"/>
</dbReference>